<feature type="transmembrane region" description="Helical" evidence="1">
    <location>
        <begin position="193"/>
        <end position="215"/>
    </location>
</feature>
<feature type="transmembrane region" description="Helical" evidence="1">
    <location>
        <begin position="12"/>
        <end position="30"/>
    </location>
</feature>
<dbReference type="RefSeq" id="WP_101682116.1">
    <property type="nucleotide sequence ID" value="NZ_PJRP01000005.1"/>
</dbReference>
<name>A0A2N5CD58_9BURK</name>
<dbReference type="EMBL" id="PJRP01000005">
    <property type="protein sequence ID" value="PLQ00154.1"/>
    <property type="molecule type" value="Genomic_DNA"/>
</dbReference>
<gene>
    <name evidence="2" type="ORF">CYJ10_14255</name>
</gene>
<keyword evidence="1" id="KW-1133">Transmembrane helix</keyword>
<feature type="transmembrane region" description="Helical" evidence="1">
    <location>
        <begin position="42"/>
        <end position="59"/>
    </location>
</feature>
<feature type="transmembrane region" description="Helical" evidence="1">
    <location>
        <begin position="121"/>
        <end position="139"/>
    </location>
</feature>
<feature type="transmembrane region" description="Helical" evidence="1">
    <location>
        <begin position="146"/>
        <end position="173"/>
    </location>
</feature>
<keyword evidence="1" id="KW-0472">Membrane</keyword>
<comment type="caution">
    <text evidence="2">The sequence shown here is derived from an EMBL/GenBank/DDBJ whole genome shotgun (WGS) entry which is preliminary data.</text>
</comment>
<evidence type="ECO:0000256" key="1">
    <source>
        <dbReference type="SAM" id="Phobius"/>
    </source>
</evidence>
<proteinExistence type="predicted"/>
<protein>
    <recommendedName>
        <fullName evidence="4">Energy-coupling factor ABC transporter permease</fullName>
    </recommendedName>
</protein>
<dbReference type="AlphaFoldDB" id="A0A2N5CD58"/>
<keyword evidence="1" id="KW-0812">Transmembrane</keyword>
<evidence type="ECO:0000313" key="3">
    <source>
        <dbReference type="Proteomes" id="UP000234341"/>
    </source>
</evidence>
<evidence type="ECO:0000313" key="2">
    <source>
        <dbReference type="EMBL" id="PLQ00154.1"/>
    </source>
</evidence>
<organism evidence="2 3">
    <name type="scientific">Cupriavidus pauculus</name>
    <dbReference type="NCBI Taxonomy" id="82633"/>
    <lineage>
        <taxon>Bacteria</taxon>
        <taxon>Pseudomonadati</taxon>
        <taxon>Pseudomonadota</taxon>
        <taxon>Betaproteobacteria</taxon>
        <taxon>Burkholderiales</taxon>
        <taxon>Burkholderiaceae</taxon>
        <taxon>Cupriavidus</taxon>
    </lineage>
</organism>
<dbReference type="OrthoDB" id="5297929at2"/>
<dbReference type="Proteomes" id="UP000234341">
    <property type="component" value="Unassembled WGS sequence"/>
</dbReference>
<accession>A0A2N5CD58</accession>
<feature type="transmembrane region" description="Helical" evidence="1">
    <location>
        <begin position="90"/>
        <end position="109"/>
    </location>
</feature>
<reference evidence="2 3" key="1">
    <citation type="submission" date="2017-12" db="EMBL/GenBank/DDBJ databases">
        <title>Genome sequence of the active heterotrophic nitrifier-denitrifier, Cupriavidus pauculus UM1.</title>
        <authorList>
            <person name="Putonti C."/>
            <person name="Castignetti D."/>
        </authorList>
    </citation>
    <scope>NUCLEOTIDE SEQUENCE [LARGE SCALE GENOMIC DNA]</scope>
    <source>
        <strain evidence="2 3">UM1</strain>
    </source>
</reference>
<evidence type="ECO:0008006" key="4">
    <source>
        <dbReference type="Google" id="ProtNLM"/>
    </source>
</evidence>
<dbReference type="Gene3D" id="1.10.1760.20">
    <property type="match status" value="1"/>
</dbReference>
<sequence length="232" mass="25178">MDIEESSIPELLATWPLPTLAVAVLAWAISQRPWQVLRREPIQHAWLGTLVFLALLWTARATLGGGVVIQLMGATLAVTMFGLPLALVSLAIANVISLIGLAYLAGLAWQDIHWISLAPRFIWMAAVPALVTAGLQATLRQWLPRHLFIFILGHGYFAALVATIVSGVLRLAWLMLVGQAGDAGLTVGDWLTGVVIIAFGEAFLTGMLVAIFVIYRPQWVVTFADAEYLEGK</sequence>